<feature type="domain" description="Macroglobulin" evidence="4">
    <location>
        <begin position="150"/>
        <end position="239"/>
    </location>
</feature>
<proteinExistence type="predicted"/>
<feature type="signal peptide" evidence="3">
    <location>
        <begin position="1"/>
        <end position="22"/>
    </location>
</feature>
<dbReference type="Pfam" id="PF01835">
    <property type="entry name" value="MG2"/>
    <property type="match status" value="1"/>
</dbReference>
<gene>
    <name evidence="5" type="ORF">GSTENG00031318001</name>
</gene>
<dbReference type="InterPro" id="IPR002890">
    <property type="entry name" value="MG2"/>
</dbReference>
<dbReference type="AlphaFoldDB" id="Q4RP16"/>
<evidence type="ECO:0000313" key="5">
    <source>
        <dbReference type="EMBL" id="CAG09866.1"/>
    </source>
</evidence>
<keyword evidence="1 3" id="KW-0732">Signal</keyword>
<dbReference type="KEGG" id="tng:GSTEN00031318G001"/>
<evidence type="ECO:0000256" key="2">
    <source>
        <dbReference type="ARBA" id="ARBA00022966"/>
    </source>
</evidence>
<sequence>MDDIRSLIVAWGVMWSTLLVSAQDPSRTFFVVTGPAALHPGVPTSLAVTVLADFPGKVVAEVAHGNTKVVQMGEFQGGSTGVITLPPVSFQSLLFNSQICLRPEIPLLLQVYGPLTPSVLSNLTVRGYRGDSLVFSNSTALPFSLRNVSSFIQTDRSCYQPGETVRVRVVSLRLDQRPHKGRVETRVLDPSGTAVDGREATGTLGMVLWEFSLSQMAPLGQWTITASANGVTDERTFTVEDHGLKVTKTVEVQVEEHQFLLQFHQFPSSLKPSLYFYSTVSLFMVSDQSDVGEGPEVTFGTFWAPFPQLSIQRYDSGPLGSEDRMHPAVIEVTQELTTMKAEAAILTLPVPEDGNVHFSFRLKQEVLKLVIRAKFQSSEQTLRVYRNYSSPTGSYVQVSADTLPAQVMLTSPSATRHQQESCNSLIFL</sequence>
<evidence type="ECO:0000259" key="4">
    <source>
        <dbReference type="Pfam" id="PF01835"/>
    </source>
</evidence>
<dbReference type="GO" id="GO:0005615">
    <property type="term" value="C:extracellular space"/>
    <property type="evidence" value="ECO:0007669"/>
    <property type="project" value="TreeGrafter"/>
</dbReference>
<dbReference type="OrthoDB" id="8962706at2759"/>
<dbReference type="EMBL" id="CAAE01015009">
    <property type="protein sequence ID" value="CAG09866.1"/>
    <property type="molecule type" value="Genomic_DNA"/>
</dbReference>
<evidence type="ECO:0000256" key="1">
    <source>
        <dbReference type="ARBA" id="ARBA00022729"/>
    </source>
</evidence>
<protein>
    <submittedName>
        <fullName evidence="5">Chromosome 10 SCAF15009, whole genome shotgun sequence</fullName>
    </submittedName>
</protein>
<dbReference type="PANTHER" id="PTHR11412:SF136">
    <property type="entry name" value="CD109 ANTIGEN"/>
    <property type="match status" value="1"/>
</dbReference>
<keyword evidence="2" id="KW-0882">Thioester bond</keyword>
<evidence type="ECO:0000256" key="3">
    <source>
        <dbReference type="SAM" id="SignalP"/>
    </source>
</evidence>
<accession>Q4RP16</accession>
<organism evidence="5">
    <name type="scientific">Tetraodon nigroviridis</name>
    <name type="common">Spotted green pufferfish</name>
    <name type="synonym">Chelonodon nigroviridis</name>
    <dbReference type="NCBI Taxonomy" id="99883"/>
    <lineage>
        <taxon>Eukaryota</taxon>
        <taxon>Metazoa</taxon>
        <taxon>Chordata</taxon>
        <taxon>Craniata</taxon>
        <taxon>Vertebrata</taxon>
        <taxon>Euteleostomi</taxon>
        <taxon>Actinopterygii</taxon>
        <taxon>Neopterygii</taxon>
        <taxon>Teleostei</taxon>
        <taxon>Neoteleostei</taxon>
        <taxon>Acanthomorphata</taxon>
        <taxon>Eupercaria</taxon>
        <taxon>Tetraodontiformes</taxon>
        <taxon>Tetradontoidea</taxon>
        <taxon>Tetraodontidae</taxon>
        <taxon>Tetraodon</taxon>
    </lineage>
</organism>
<dbReference type="InterPro" id="IPR050473">
    <property type="entry name" value="A2M/Complement_sys"/>
</dbReference>
<dbReference type="Gene3D" id="2.60.40.1930">
    <property type="match status" value="1"/>
</dbReference>
<feature type="chain" id="PRO_5004242931" evidence="3">
    <location>
        <begin position="23"/>
        <end position="428"/>
    </location>
</feature>
<dbReference type="PANTHER" id="PTHR11412">
    <property type="entry name" value="MACROGLOBULIN / COMPLEMENT"/>
    <property type="match status" value="1"/>
</dbReference>
<dbReference type="GO" id="GO:0004866">
    <property type="term" value="F:endopeptidase inhibitor activity"/>
    <property type="evidence" value="ECO:0007669"/>
    <property type="project" value="InterPro"/>
</dbReference>
<name>Q4RP16_TETNG</name>
<reference evidence="5" key="1">
    <citation type="journal article" date="2004" name="Nature">
        <title>Genome duplication in the teleost fish Tetraodon nigroviridis reveals the early vertebrate proto-karyotype.</title>
        <authorList>
            <person name="Jaillon O."/>
            <person name="Aury J.-M."/>
            <person name="Brunet F."/>
            <person name="Petit J.-L."/>
            <person name="Stange-Thomann N."/>
            <person name="Mauceli E."/>
            <person name="Bouneau L."/>
            <person name="Fischer C."/>
            <person name="Ozouf-Costaz C."/>
            <person name="Bernot A."/>
            <person name="Nicaud S."/>
            <person name="Jaffe D."/>
            <person name="Fisher S."/>
            <person name="Lutfalla G."/>
            <person name="Dossat C."/>
            <person name="Segurens B."/>
            <person name="Dasilva C."/>
            <person name="Salanoubat M."/>
            <person name="Levy M."/>
            <person name="Boudet N."/>
            <person name="Castellano S."/>
            <person name="Anthouard V."/>
            <person name="Jubin C."/>
            <person name="Castelli V."/>
            <person name="Katinka M."/>
            <person name="Vacherie B."/>
            <person name="Biemont C."/>
            <person name="Skalli Z."/>
            <person name="Cattolico L."/>
            <person name="Poulain J."/>
            <person name="De Berardinis V."/>
            <person name="Cruaud C."/>
            <person name="Duprat S."/>
            <person name="Brottier P."/>
            <person name="Coutanceau J.-P."/>
            <person name="Gouzy J."/>
            <person name="Parra G."/>
            <person name="Lardier G."/>
            <person name="Chapple C."/>
            <person name="McKernan K.J."/>
            <person name="McEwan P."/>
            <person name="Bosak S."/>
            <person name="Kellis M."/>
            <person name="Volff J.-N."/>
            <person name="Guigo R."/>
            <person name="Zody M.C."/>
            <person name="Mesirov J."/>
            <person name="Lindblad-Toh K."/>
            <person name="Birren B."/>
            <person name="Nusbaum C."/>
            <person name="Kahn D."/>
            <person name="Robinson-Rechavi M."/>
            <person name="Laudet V."/>
            <person name="Schachter V."/>
            <person name="Quetier F."/>
            <person name="Saurin W."/>
            <person name="Scarpelli C."/>
            <person name="Wincker P."/>
            <person name="Lander E.S."/>
            <person name="Weissenbach J."/>
            <person name="Roest Crollius H."/>
        </authorList>
    </citation>
    <scope>NUCLEOTIDE SEQUENCE [LARGE SCALE GENOMIC DNA]</scope>
</reference>
<reference evidence="5" key="2">
    <citation type="submission" date="2004-02" db="EMBL/GenBank/DDBJ databases">
        <authorList>
            <consortium name="Genoscope"/>
            <consortium name="Whitehead Institute Centre for Genome Research"/>
        </authorList>
    </citation>
    <scope>NUCLEOTIDE SEQUENCE</scope>
</reference>